<reference evidence="2" key="1">
    <citation type="journal article" date="2019" name="Int. J. Syst. Evol. Microbiol.">
        <title>The Global Catalogue of Microorganisms (GCM) 10K type strain sequencing project: providing services to taxonomists for standard genome sequencing and annotation.</title>
        <authorList>
            <consortium name="The Broad Institute Genomics Platform"/>
            <consortium name="The Broad Institute Genome Sequencing Center for Infectious Disease"/>
            <person name="Wu L."/>
            <person name="Ma J."/>
        </authorList>
    </citation>
    <scope>NUCLEOTIDE SEQUENCE [LARGE SCALE GENOMIC DNA]</scope>
    <source>
        <strain evidence="2">KCTC 52449</strain>
    </source>
</reference>
<evidence type="ECO:0000313" key="2">
    <source>
        <dbReference type="Proteomes" id="UP001595477"/>
    </source>
</evidence>
<dbReference type="InterPro" id="IPR038695">
    <property type="entry name" value="Saro_0823-like_sf"/>
</dbReference>
<dbReference type="RefSeq" id="WP_123323622.1">
    <property type="nucleotide sequence ID" value="NZ_JBHRSX010000097.1"/>
</dbReference>
<comment type="caution">
    <text evidence="1">The sequence shown here is derived from an EMBL/GenBank/DDBJ whole genome shotgun (WGS) entry which is preliminary data.</text>
</comment>
<dbReference type="Proteomes" id="UP001595477">
    <property type="component" value="Unassembled WGS sequence"/>
</dbReference>
<dbReference type="PANTHER" id="PTHR37953">
    <property type="entry name" value="UPF0127 PROTEIN MJ1496"/>
    <property type="match status" value="1"/>
</dbReference>
<sequence>MGSRTIIRSNLIASGLLIAGLLLSACNVNAVDFESARIEINDIALQVEFAQTFEQRAQGLMFRKTLCASCGMLFEFDPEKQASMWMKNTFIPLDVAFIDRNGVITDIKPLQPQDLTSVGASKVVKYALEMNQGWFAKHDIHVGDQLIVNPSR</sequence>
<evidence type="ECO:0000313" key="1">
    <source>
        <dbReference type="EMBL" id="MFC3203730.1"/>
    </source>
</evidence>
<keyword evidence="2" id="KW-1185">Reference proteome</keyword>
<dbReference type="PANTHER" id="PTHR37953:SF1">
    <property type="entry name" value="UPF0127 PROTEIN MJ1496"/>
    <property type="match status" value="1"/>
</dbReference>
<gene>
    <name evidence="1" type="ORF">ACFOEW_18135</name>
</gene>
<dbReference type="PROSITE" id="PS51257">
    <property type="entry name" value="PROKAR_LIPOPROTEIN"/>
    <property type="match status" value="1"/>
</dbReference>
<dbReference type="EMBL" id="JBHRSX010000097">
    <property type="protein sequence ID" value="MFC3203730.1"/>
    <property type="molecule type" value="Genomic_DNA"/>
</dbReference>
<name>A0ABV7K009_9ALTE</name>
<accession>A0ABV7K009</accession>
<protein>
    <submittedName>
        <fullName evidence="1">DUF192 domain-containing protein</fullName>
    </submittedName>
</protein>
<dbReference type="Pfam" id="PF02643">
    <property type="entry name" value="DUF192"/>
    <property type="match status" value="1"/>
</dbReference>
<proteinExistence type="predicted"/>
<organism evidence="1 2">
    <name type="scientific">Alteromonas oceani</name>
    <dbReference type="NCBI Taxonomy" id="2071609"/>
    <lineage>
        <taxon>Bacteria</taxon>
        <taxon>Pseudomonadati</taxon>
        <taxon>Pseudomonadota</taxon>
        <taxon>Gammaproteobacteria</taxon>
        <taxon>Alteromonadales</taxon>
        <taxon>Alteromonadaceae</taxon>
        <taxon>Alteromonas/Salinimonas group</taxon>
        <taxon>Alteromonas</taxon>
    </lineage>
</organism>
<dbReference type="InterPro" id="IPR003795">
    <property type="entry name" value="DUF192"/>
</dbReference>
<dbReference type="Gene3D" id="2.60.120.1140">
    <property type="entry name" value="Protein of unknown function DUF192"/>
    <property type="match status" value="1"/>
</dbReference>